<dbReference type="EMBL" id="SNRW01018062">
    <property type="protein sequence ID" value="KAA6367703.1"/>
    <property type="molecule type" value="Genomic_DNA"/>
</dbReference>
<evidence type="ECO:0000313" key="1">
    <source>
        <dbReference type="EMBL" id="KAA6367703.1"/>
    </source>
</evidence>
<dbReference type="AlphaFoldDB" id="A0A5J4UC16"/>
<evidence type="ECO:0000313" key="2">
    <source>
        <dbReference type="Proteomes" id="UP000324800"/>
    </source>
</evidence>
<proteinExistence type="predicted"/>
<dbReference type="PANTHER" id="PTHR33050">
    <property type="entry name" value="REVERSE TRANSCRIPTASE DOMAIN-CONTAINING PROTEIN"/>
    <property type="match status" value="1"/>
</dbReference>
<dbReference type="InterPro" id="IPR052055">
    <property type="entry name" value="Hepadnavirus_pol/RT"/>
</dbReference>
<protein>
    <submittedName>
        <fullName evidence="1">Uncharacterized protein</fullName>
    </submittedName>
</protein>
<reference evidence="1 2" key="1">
    <citation type="submission" date="2019-03" db="EMBL/GenBank/DDBJ databases">
        <title>Single cell metagenomics reveals metabolic interactions within the superorganism composed of flagellate Streblomastix strix and complex community of Bacteroidetes bacteria on its surface.</title>
        <authorList>
            <person name="Treitli S.C."/>
            <person name="Kolisko M."/>
            <person name="Husnik F."/>
            <person name="Keeling P."/>
            <person name="Hampl V."/>
        </authorList>
    </citation>
    <scope>NUCLEOTIDE SEQUENCE [LARGE SCALE GENOMIC DNA]</scope>
    <source>
        <strain evidence="1">ST1C</strain>
    </source>
</reference>
<name>A0A5J4UC16_9EUKA</name>
<organism evidence="1 2">
    <name type="scientific">Streblomastix strix</name>
    <dbReference type="NCBI Taxonomy" id="222440"/>
    <lineage>
        <taxon>Eukaryota</taxon>
        <taxon>Metamonada</taxon>
        <taxon>Preaxostyla</taxon>
        <taxon>Oxymonadida</taxon>
        <taxon>Streblomastigidae</taxon>
        <taxon>Streblomastix</taxon>
    </lineage>
</organism>
<dbReference type="Proteomes" id="UP000324800">
    <property type="component" value="Unassembled WGS sequence"/>
</dbReference>
<comment type="caution">
    <text evidence="1">The sequence shown here is derived from an EMBL/GenBank/DDBJ whole genome shotgun (WGS) entry which is preliminary data.</text>
</comment>
<dbReference type="PANTHER" id="PTHR33050:SF7">
    <property type="entry name" value="RIBONUCLEASE H"/>
    <property type="match status" value="1"/>
</dbReference>
<sequence>MCILFVQSLMNKTVLHSEGQIGNPSIFQTPSGIHNPNLYVATLFPDSTMANSSEQNTLNGISCWVLNTESMAIHCIEDRLVELLKALQLRKELIYKHLFISAFYIMQKTKYSTDGLGIESRNRIYIQQLTLPNGYGVGFAEQRNKKKYICDGNGLKHDIQYYSASANLQQLFVVQRGMNKIQCCRKQEAAGRITQMITHILNWAEVKDIQLQTIYIPCASNSTAESLSRLTRSGHYSIAQVRAQQVMKMLGIHAQIDAFATRRNKVFKTYRSPRQNNRVMARDGLTIDWNEQIAWLHPPIPLIGRCFAEDLGRQCTNSNTDHTRLVRIIFETNV</sequence>
<accession>A0A5J4UC16</accession>
<gene>
    <name evidence="1" type="ORF">EZS28_036770</name>
</gene>